<dbReference type="AlphaFoldDB" id="A0A1M7SPP6"/>
<accession>A0A1M7SPP6</accession>
<proteinExistence type="predicted"/>
<keyword evidence="3" id="KW-1185">Reference proteome</keyword>
<evidence type="ECO:0000259" key="1">
    <source>
        <dbReference type="Pfam" id="PF04230"/>
    </source>
</evidence>
<dbReference type="PANTHER" id="PTHR36836">
    <property type="entry name" value="COLANIC ACID BIOSYNTHESIS PROTEIN WCAK"/>
    <property type="match status" value="1"/>
</dbReference>
<dbReference type="OrthoDB" id="3358948at2"/>
<dbReference type="Proteomes" id="UP000184096">
    <property type="component" value="Chromosome I"/>
</dbReference>
<gene>
    <name evidence="2" type="ORF">SAMN05444170_0007</name>
</gene>
<name>A0A1M7SPP6_9BRAD</name>
<dbReference type="PANTHER" id="PTHR36836:SF1">
    <property type="entry name" value="COLANIC ACID BIOSYNTHESIS PROTEIN WCAK"/>
    <property type="match status" value="1"/>
</dbReference>
<dbReference type="InterPro" id="IPR007345">
    <property type="entry name" value="Polysacch_pyruvyl_Trfase"/>
</dbReference>
<dbReference type="RefSeq" id="WP_072815671.1">
    <property type="nucleotide sequence ID" value="NZ_LT670849.1"/>
</dbReference>
<protein>
    <submittedName>
        <fullName evidence="2">Polysaccharide pyruvyl transferase family protein WcaK</fullName>
    </submittedName>
</protein>
<evidence type="ECO:0000313" key="3">
    <source>
        <dbReference type="Proteomes" id="UP000184096"/>
    </source>
</evidence>
<dbReference type="EMBL" id="LT670849">
    <property type="protein sequence ID" value="SHN60507.1"/>
    <property type="molecule type" value="Genomic_DNA"/>
</dbReference>
<keyword evidence="2" id="KW-0808">Transferase</keyword>
<dbReference type="GO" id="GO:0016740">
    <property type="term" value="F:transferase activity"/>
    <property type="evidence" value="ECO:0007669"/>
    <property type="project" value="UniProtKB-KW"/>
</dbReference>
<feature type="domain" description="Polysaccharide pyruvyl transferase" evidence="1">
    <location>
        <begin position="18"/>
        <end position="334"/>
    </location>
</feature>
<organism evidence="2 3">
    <name type="scientific">Bradyrhizobium erythrophlei</name>
    <dbReference type="NCBI Taxonomy" id="1437360"/>
    <lineage>
        <taxon>Bacteria</taxon>
        <taxon>Pseudomonadati</taxon>
        <taxon>Pseudomonadota</taxon>
        <taxon>Alphaproteobacteria</taxon>
        <taxon>Hyphomicrobiales</taxon>
        <taxon>Nitrobacteraceae</taxon>
        <taxon>Bradyrhizobium</taxon>
    </lineage>
</organism>
<evidence type="ECO:0000313" key="2">
    <source>
        <dbReference type="EMBL" id="SHN60507.1"/>
    </source>
</evidence>
<reference evidence="3" key="1">
    <citation type="submission" date="2016-11" db="EMBL/GenBank/DDBJ databases">
        <authorList>
            <person name="Varghese N."/>
            <person name="Submissions S."/>
        </authorList>
    </citation>
    <scope>NUCLEOTIDE SEQUENCE [LARGE SCALE GENOMIC DNA]</scope>
    <source>
        <strain evidence="3">GAS401</strain>
    </source>
</reference>
<sequence length="403" mass="45670">MRTRPKHIALFGNFGSNNLGNEASLKAMLDFIRRARPHTKVTCVCYGPDRARAEHDVPAIPIKLALPEIWWFAIVNRLLAGLPLRLTDFVRALYLARKFDLFIVPGTGILDDFSERWQGLPFDLFKWSVAAKLNRRPFALVSVGAGPIHHPVSRWLMVLAARLAIYRSYRDDISKNFVRTVGLLTQDDLVFPDLVFNLRAPNSPHSGIQNGRSPVIGVGVMDYYGWDSGSKRRSQIHETYVGGLTQFICWLLEHGYRVRLLLGELSDKQSFDEVVQRVTLQCGSRAAALLLAEPAHSLEDLMYQIGETELIVATRFHNIVAALMMGRSAISVGYADKNSVLLAEVGLGAFCQTIEEFDAERLIAQFEEVFHGRDQFSDRIRNAMPEFRRRLERQEAYLLENLL</sequence>
<dbReference type="Pfam" id="PF04230">
    <property type="entry name" value="PS_pyruv_trans"/>
    <property type="match status" value="1"/>
</dbReference>